<proteinExistence type="predicted"/>
<accession>A0A069QKE5</accession>
<protein>
    <submittedName>
        <fullName evidence="1">Uncharacterized protein</fullName>
    </submittedName>
</protein>
<comment type="caution">
    <text evidence="1">The sequence shown here is derived from an EMBL/GenBank/DDBJ whole genome shotgun (WGS) entry which is preliminary data.</text>
</comment>
<dbReference type="AlphaFoldDB" id="A0A069QKE5"/>
<dbReference type="Proteomes" id="UP000027442">
    <property type="component" value="Unassembled WGS sequence"/>
</dbReference>
<keyword evidence="2" id="KW-1185">Reference proteome</keyword>
<dbReference type="HOGENOM" id="CLU_3274515_0_0_10"/>
<name>A0A069QKE5_HOYLO</name>
<dbReference type="EMBL" id="JNGW01000061">
    <property type="protein sequence ID" value="KDR52519.1"/>
    <property type="molecule type" value="Genomic_DNA"/>
</dbReference>
<sequence length="41" mass="4860">MKPFNIILYNVYRRVLYVIRFGLRRALLVLSLSVKSFIACL</sequence>
<evidence type="ECO:0000313" key="2">
    <source>
        <dbReference type="Proteomes" id="UP000027442"/>
    </source>
</evidence>
<reference evidence="1 2" key="1">
    <citation type="submission" date="2013-08" db="EMBL/GenBank/DDBJ databases">
        <authorList>
            <person name="Weinstock G."/>
            <person name="Sodergren E."/>
            <person name="Wylie T."/>
            <person name="Fulton L."/>
            <person name="Fulton R."/>
            <person name="Fronick C."/>
            <person name="O'Laughlin M."/>
            <person name="Godfrey J."/>
            <person name="Miner T."/>
            <person name="Herter B."/>
            <person name="Appelbaum E."/>
            <person name="Cordes M."/>
            <person name="Lek S."/>
            <person name="Wollam A."/>
            <person name="Pepin K.H."/>
            <person name="Palsikar V.B."/>
            <person name="Mitreva M."/>
            <person name="Wilson R.K."/>
        </authorList>
    </citation>
    <scope>NUCLEOTIDE SEQUENCE [LARGE SCALE GENOMIC DNA]</scope>
    <source>
        <strain evidence="1 2">ATCC 15930</strain>
    </source>
</reference>
<organism evidence="1 2">
    <name type="scientific">Hoylesella loescheii DSM 19665 = JCM 12249 = ATCC 15930</name>
    <dbReference type="NCBI Taxonomy" id="1122985"/>
    <lineage>
        <taxon>Bacteria</taxon>
        <taxon>Pseudomonadati</taxon>
        <taxon>Bacteroidota</taxon>
        <taxon>Bacteroidia</taxon>
        <taxon>Bacteroidales</taxon>
        <taxon>Prevotellaceae</taxon>
        <taxon>Hoylesella</taxon>
    </lineage>
</organism>
<evidence type="ECO:0000313" key="1">
    <source>
        <dbReference type="EMBL" id="KDR52519.1"/>
    </source>
</evidence>
<gene>
    <name evidence="1" type="ORF">HMPREF1991_01402</name>
</gene>